<evidence type="ECO:0000313" key="3">
    <source>
        <dbReference type="Proteomes" id="UP001419268"/>
    </source>
</evidence>
<organism evidence="2 3">
    <name type="scientific">Stephania cephalantha</name>
    <dbReference type="NCBI Taxonomy" id="152367"/>
    <lineage>
        <taxon>Eukaryota</taxon>
        <taxon>Viridiplantae</taxon>
        <taxon>Streptophyta</taxon>
        <taxon>Embryophyta</taxon>
        <taxon>Tracheophyta</taxon>
        <taxon>Spermatophyta</taxon>
        <taxon>Magnoliopsida</taxon>
        <taxon>Ranunculales</taxon>
        <taxon>Menispermaceae</taxon>
        <taxon>Menispermoideae</taxon>
        <taxon>Cissampelideae</taxon>
        <taxon>Stephania</taxon>
    </lineage>
</organism>
<accession>A0AAP0NVP5</accession>
<gene>
    <name evidence="2" type="ORF">Scep_017458</name>
</gene>
<protein>
    <submittedName>
        <fullName evidence="2">Uncharacterized protein</fullName>
    </submittedName>
</protein>
<dbReference type="Proteomes" id="UP001419268">
    <property type="component" value="Unassembled WGS sequence"/>
</dbReference>
<comment type="caution">
    <text evidence="2">The sequence shown here is derived from an EMBL/GenBank/DDBJ whole genome shotgun (WGS) entry which is preliminary data.</text>
</comment>
<sequence>MAGPNASEKDRREARATGEEAGASDRGSETSHYQEAFLRQSGCSDVPAVDDGGGRRHLLRTTEADGGALCGRRSGGQCGAGCAGRGQPGDVAGDVALTELDWEIFLWVC</sequence>
<dbReference type="AlphaFoldDB" id="A0AAP0NVP5"/>
<proteinExistence type="predicted"/>
<feature type="compositionally biased region" description="Basic and acidic residues" evidence="1">
    <location>
        <begin position="7"/>
        <end position="18"/>
    </location>
</feature>
<name>A0AAP0NVP5_9MAGN</name>
<reference evidence="2 3" key="1">
    <citation type="submission" date="2024-01" db="EMBL/GenBank/DDBJ databases">
        <title>Genome assemblies of Stephania.</title>
        <authorList>
            <person name="Yang L."/>
        </authorList>
    </citation>
    <scope>NUCLEOTIDE SEQUENCE [LARGE SCALE GENOMIC DNA]</scope>
    <source>
        <strain evidence="2">JXDWG</strain>
        <tissue evidence="2">Leaf</tissue>
    </source>
</reference>
<evidence type="ECO:0000313" key="2">
    <source>
        <dbReference type="EMBL" id="KAK9119365.1"/>
    </source>
</evidence>
<keyword evidence="3" id="KW-1185">Reference proteome</keyword>
<feature type="region of interest" description="Disordered" evidence="1">
    <location>
        <begin position="1"/>
        <end position="39"/>
    </location>
</feature>
<evidence type="ECO:0000256" key="1">
    <source>
        <dbReference type="SAM" id="MobiDB-lite"/>
    </source>
</evidence>
<dbReference type="EMBL" id="JBBNAG010000007">
    <property type="protein sequence ID" value="KAK9119365.1"/>
    <property type="molecule type" value="Genomic_DNA"/>
</dbReference>